<evidence type="ECO:0000256" key="11">
    <source>
        <dbReference type="SAM" id="MobiDB-lite"/>
    </source>
</evidence>
<evidence type="ECO:0000256" key="9">
    <source>
        <dbReference type="ARBA" id="ARBA00023242"/>
    </source>
</evidence>
<dbReference type="VEuPathDB" id="VectorBase:HLOH_044787"/>
<feature type="domain" description="C2H2-type" evidence="12">
    <location>
        <begin position="637"/>
        <end position="665"/>
    </location>
</feature>
<evidence type="ECO:0000256" key="10">
    <source>
        <dbReference type="PROSITE-ProRule" id="PRU00042"/>
    </source>
</evidence>
<feature type="domain" description="C2H2-type" evidence="12">
    <location>
        <begin position="693"/>
        <end position="720"/>
    </location>
</feature>
<evidence type="ECO:0000256" key="7">
    <source>
        <dbReference type="ARBA" id="ARBA00023125"/>
    </source>
</evidence>
<dbReference type="EMBL" id="JABSTR010000008">
    <property type="protein sequence ID" value="KAH9376950.1"/>
    <property type="molecule type" value="Genomic_DNA"/>
</dbReference>
<dbReference type="PANTHER" id="PTHR24384:SF189">
    <property type="entry name" value="C2H2-TYPE DOMAIN-CONTAINING PROTEIN-RELATED"/>
    <property type="match status" value="1"/>
</dbReference>
<dbReference type="InterPro" id="IPR050752">
    <property type="entry name" value="C2H2-ZF_domain"/>
</dbReference>
<evidence type="ECO:0000313" key="13">
    <source>
        <dbReference type="EMBL" id="KAH9376950.1"/>
    </source>
</evidence>
<feature type="domain" description="C2H2-type" evidence="12">
    <location>
        <begin position="818"/>
        <end position="846"/>
    </location>
</feature>
<evidence type="ECO:0000256" key="5">
    <source>
        <dbReference type="ARBA" id="ARBA00022833"/>
    </source>
</evidence>
<dbReference type="SMART" id="SM00355">
    <property type="entry name" value="ZnF_C2H2"/>
    <property type="match status" value="20"/>
</dbReference>
<dbReference type="AlphaFoldDB" id="A0A9J6GEU8"/>
<evidence type="ECO:0000259" key="12">
    <source>
        <dbReference type="PROSITE" id="PS50157"/>
    </source>
</evidence>
<name>A0A9J6GEU8_HAELO</name>
<dbReference type="Pfam" id="PF00096">
    <property type="entry name" value="zf-C2H2"/>
    <property type="match status" value="3"/>
</dbReference>
<dbReference type="GO" id="GO:0008270">
    <property type="term" value="F:zinc ion binding"/>
    <property type="evidence" value="ECO:0007669"/>
    <property type="project" value="UniProtKB-KW"/>
</dbReference>
<comment type="subcellular location">
    <subcellularLocation>
        <location evidence="1">Nucleus</location>
    </subcellularLocation>
</comment>
<evidence type="ECO:0000313" key="14">
    <source>
        <dbReference type="Proteomes" id="UP000821853"/>
    </source>
</evidence>
<proteinExistence type="predicted"/>
<reference evidence="13 14" key="1">
    <citation type="journal article" date="2020" name="Cell">
        <title>Large-Scale Comparative Analyses of Tick Genomes Elucidate Their Genetic Diversity and Vector Capacities.</title>
        <authorList>
            <consortium name="Tick Genome and Microbiome Consortium (TIGMIC)"/>
            <person name="Jia N."/>
            <person name="Wang J."/>
            <person name="Shi W."/>
            <person name="Du L."/>
            <person name="Sun Y."/>
            <person name="Zhan W."/>
            <person name="Jiang J.F."/>
            <person name="Wang Q."/>
            <person name="Zhang B."/>
            <person name="Ji P."/>
            <person name="Bell-Sakyi L."/>
            <person name="Cui X.M."/>
            <person name="Yuan T.T."/>
            <person name="Jiang B.G."/>
            <person name="Yang W.F."/>
            <person name="Lam T.T."/>
            <person name="Chang Q.C."/>
            <person name="Ding S.J."/>
            <person name="Wang X.J."/>
            <person name="Zhu J.G."/>
            <person name="Ruan X.D."/>
            <person name="Zhao L."/>
            <person name="Wei J.T."/>
            <person name="Ye R.Z."/>
            <person name="Que T.C."/>
            <person name="Du C.H."/>
            <person name="Zhou Y.H."/>
            <person name="Cheng J.X."/>
            <person name="Dai P.F."/>
            <person name="Guo W.B."/>
            <person name="Han X.H."/>
            <person name="Huang E.J."/>
            <person name="Li L.F."/>
            <person name="Wei W."/>
            <person name="Gao Y.C."/>
            <person name="Liu J.Z."/>
            <person name="Shao H.Z."/>
            <person name="Wang X."/>
            <person name="Wang C.C."/>
            <person name="Yang T.C."/>
            <person name="Huo Q.B."/>
            <person name="Li W."/>
            <person name="Chen H.Y."/>
            <person name="Chen S.E."/>
            <person name="Zhou L.G."/>
            <person name="Ni X.B."/>
            <person name="Tian J.H."/>
            <person name="Sheng Y."/>
            <person name="Liu T."/>
            <person name="Pan Y.S."/>
            <person name="Xia L.Y."/>
            <person name="Li J."/>
            <person name="Zhao F."/>
            <person name="Cao W.C."/>
        </authorList>
    </citation>
    <scope>NUCLEOTIDE SEQUENCE [LARGE SCALE GENOMIC DNA]</scope>
    <source>
        <strain evidence="13">HaeL-2018</strain>
    </source>
</reference>
<feature type="region of interest" description="Disordered" evidence="11">
    <location>
        <begin position="221"/>
        <end position="245"/>
    </location>
</feature>
<feature type="domain" description="C2H2-type" evidence="12">
    <location>
        <begin position="481"/>
        <end position="508"/>
    </location>
</feature>
<dbReference type="OMA" id="VEHCKSH"/>
<evidence type="ECO:0000256" key="3">
    <source>
        <dbReference type="ARBA" id="ARBA00022737"/>
    </source>
</evidence>
<organism evidence="13 14">
    <name type="scientific">Haemaphysalis longicornis</name>
    <name type="common">Bush tick</name>
    <dbReference type="NCBI Taxonomy" id="44386"/>
    <lineage>
        <taxon>Eukaryota</taxon>
        <taxon>Metazoa</taxon>
        <taxon>Ecdysozoa</taxon>
        <taxon>Arthropoda</taxon>
        <taxon>Chelicerata</taxon>
        <taxon>Arachnida</taxon>
        <taxon>Acari</taxon>
        <taxon>Parasitiformes</taxon>
        <taxon>Ixodida</taxon>
        <taxon>Ixodoidea</taxon>
        <taxon>Ixodidae</taxon>
        <taxon>Haemaphysalinae</taxon>
        <taxon>Haemaphysalis</taxon>
    </lineage>
</organism>
<feature type="domain" description="C2H2-type" evidence="12">
    <location>
        <begin position="539"/>
        <end position="567"/>
    </location>
</feature>
<dbReference type="InterPro" id="IPR036236">
    <property type="entry name" value="Znf_C2H2_sf"/>
</dbReference>
<keyword evidence="3" id="KW-0677">Repeat</keyword>
<evidence type="ECO:0000256" key="8">
    <source>
        <dbReference type="ARBA" id="ARBA00023163"/>
    </source>
</evidence>
<evidence type="ECO:0000256" key="2">
    <source>
        <dbReference type="ARBA" id="ARBA00022723"/>
    </source>
</evidence>
<dbReference type="PANTHER" id="PTHR24384">
    <property type="entry name" value="FINGER PUTATIVE TRANSCRIPTION FACTOR FAMILY-RELATED"/>
    <property type="match status" value="1"/>
</dbReference>
<evidence type="ECO:0000256" key="1">
    <source>
        <dbReference type="ARBA" id="ARBA00004123"/>
    </source>
</evidence>
<dbReference type="GO" id="GO:0005634">
    <property type="term" value="C:nucleus"/>
    <property type="evidence" value="ECO:0007669"/>
    <property type="project" value="UniProtKB-SubCell"/>
</dbReference>
<comment type="caution">
    <text evidence="13">The sequence shown here is derived from an EMBL/GenBank/DDBJ whole genome shotgun (WGS) entry which is preliminary data.</text>
</comment>
<keyword evidence="6" id="KW-0805">Transcription regulation</keyword>
<keyword evidence="2" id="KW-0479">Metal-binding</keyword>
<dbReference type="FunFam" id="3.30.160.60:FF:000100">
    <property type="entry name" value="Zinc finger 45-like"/>
    <property type="match status" value="1"/>
</dbReference>
<dbReference type="InterPro" id="IPR013087">
    <property type="entry name" value="Znf_C2H2_type"/>
</dbReference>
<feature type="domain" description="C2H2-type" evidence="12">
    <location>
        <begin position="790"/>
        <end position="817"/>
    </location>
</feature>
<sequence>MGISVTVNAGAEPLTAELFFPFGLVAGGTVDLTISPSHSEKEDDPKRPFSLTHALVGGRKVPIARNNFEHTYKSSYLQKGLQVRSPLLNGLRVCQVRNVRRGSFERESKPFVTEQTSTADAVRTAVRAGSRDSEMVIAESPDECKKALDDIIKAGEPATKTVFVCTECSHRTSDKEEAVEHCKSHLTSIVPSPVSNTAASNLPRRGRPRKYRFSCSTCPRSFPSQESLETHRRSHTSQSGNAVPANSARKDIVVDILRSDKPVNISGSVIVGNNGGSSHTSLPHLPQETLDEVVEPQLHDVNISAANSFFCLGCTKDFASAVELNSHRQSAHPGTHFCHICGEVFSEAHRLELHVTEAHGKGVCFYCTLCMAVFISEDVFNSHKASCGVACATSKRKRQEFICSHCSFITDTYANVCDHVAEKHPTVPLHRCSHCQRPFLHAAMCAHHVETVHSTSSSLEDKEVSKEGVCKKKNGNAACLYPCTFCDRVFKSLQGIQAHTNMHKNLRPYECRKCGASLSSIGNLRAHMVSIHGNPGDNAKCPHCPKVFKLKRSLNIHVRAVHGQKDRRQCDLCGKLLATEKKLQLHLALTHFGDVAGSEGRTFPLLAVHRCSDCNFKTFSYPRLKRHRVTHTGVYPHQCPECGKQFVFRDHLTRHVQSVHRRARLACPDCPRTFFSDRHYQHHLDTHRLAQGFPCMICNNFYETKAALEHHSQSHSESLPFECDLCKQRFKFSQGLSVHRRFQHRREGKSLWQNGDHTWRHSCDVCRIRFKYHSSLAAHRLSRHVDTERLTCTYCSRRFHSQGVLALHLRSHTAEKPHVCPHCGRAFSIPHNLKNHVVTQHTKEFKLFCPLCAKGVVSQLKLRQHLLQSHKATNSHRSPAASAAKSRWTAGLPEIIEDLAIAQVAIDDPASIFSEIIM</sequence>
<feature type="domain" description="C2H2-type" evidence="12">
    <location>
        <begin position="509"/>
        <end position="537"/>
    </location>
</feature>
<evidence type="ECO:0000256" key="4">
    <source>
        <dbReference type="ARBA" id="ARBA00022771"/>
    </source>
</evidence>
<accession>A0A9J6GEU8</accession>
<dbReference type="PROSITE" id="PS00028">
    <property type="entry name" value="ZINC_FINGER_C2H2_1"/>
    <property type="match status" value="15"/>
</dbReference>
<keyword evidence="14" id="KW-1185">Reference proteome</keyword>
<feature type="domain" description="C2H2-type" evidence="12">
    <location>
        <begin position="213"/>
        <end position="240"/>
    </location>
</feature>
<feature type="domain" description="C2H2-type" evidence="12">
    <location>
        <begin position="568"/>
        <end position="596"/>
    </location>
</feature>
<feature type="domain" description="C2H2-type" evidence="12">
    <location>
        <begin position="609"/>
        <end position="636"/>
    </location>
</feature>
<feature type="domain" description="C2H2-type" evidence="12">
    <location>
        <begin position="721"/>
        <end position="749"/>
    </location>
</feature>
<dbReference type="SUPFAM" id="SSF57667">
    <property type="entry name" value="beta-beta-alpha zinc fingers"/>
    <property type="match status" value="7"/>
</dbReference>
<feature type="domain" description="C2H2-type" evidence="12">
    <location>
        <begin position="336"/>
        <end position="359"/>
    </location>
</feature>
<keyword evidence="8" id="KW-0804">Transcription</keyword>
<feature type="domain" description="C2H2-type" evidence="12">
    <location>
        <begin position="309"/>
        <end position="337"/>
    </location>
</feature>
<keyword evidence="5" id="KW-0862">Zinc</keyword>
<dbReference type="Gene3D" id="3.30.160.60">
    <property type="entry name" value="Classic Zinc Finger"/>
    <property type="match status" value="9"/>
</dbReference>
<dbReference type="Pfam" id="PF13912">
    <property type="entry name" value="zf-C2H2_6"/>
    <property type="match status" value="3"/>
</dbReference>
<dbReference type="Proteomes" id="UP000821853">
    <property type="component" value="Unassembled WGS sequence"/>
</dbReference>
<gene>
    <name evidence="13" type="ORF">HPB48_002735</name>
</gene>
<dbReference type="OrthoDB" id="6477879at2759"/>
<dbReference type="PROSITE" id="PS50157">
    <property type="entry name" value="ZINC_FINGER_C2H2_2"/>
    <property type="match status" value="13"/>
</dbReference>
<dbReference type="GO" id="GO:0000978">
    <property type="term" value="F:RNA polymerase II cis-regulatory region sequence-specific DNA binding"/>
    <property type="evidence" value="ECO:0007669"/>
    <property type="project" value="TreeGrafter"/>
</dbReference>
<keyword evidence="4 10" id="KW-0863">Zinc-finger</keyword>
<protein>
    <recommendedName>
        <fullName evidence="12">C2H2-type domain-containing protein</fullName>
    </recommendedName>
</protein>
<keyword evidence="7" id="KW-0238">DNA-binding</keyword>
<keyword evidence="9" id="KW-0539">Nucleus</keyword>
<dbReference type="GO" id="GO:0000981">
    <property type="term" value="F:DNA-binding transcription factor activity, RNA polymerase II-specific"/>
    <property type="evidence" value="ECO:0007669"/>
    <property type="project" value="TreeGrafter"/>
</dbReference>
<evidence type="ECO:0000256" key="6">
    <source>
        <dbReference type="ARBA" id="ARBA00023015"/>
    </source>
</evidence>